<name>A0A5C1YNP3_9PROT</name>
<dbReference type="Gene3D" id="3.40.50.300">
    <property type="entry name" value="P-loop containing nucleotide triphosphate hydrolases"/>
    <property type="match status" value="1"/>
</dbReference>
<dbReference type="Proteomes" id="UP000324536">
    <property type="component" value="Chromosome"/>
</dbReference>
<proteinExistence type="inferred from homology"/>
<keyword evidence="4 6" id="KW-0067">ATP-binding</keyword>
<dbReference type="InterPro" id="IPR027417">
    <property type="entry name" value="P-loop_NTPase"/>
</dbReference>
<evidence type="ECO:0000256" key="2">
    <source>
        <dbReference type="ARBA" id="ARBA00022448"/>
    </source>
</evidence>
<evidence type="ECO:0000313" key="7">
    <source>
        <dbReference type="Proteomes" id="UP000324536"/>
    </source>
</evidence>
<dbReference type="CDD" id="cd03257">
    <property type="entry name" value="ABC_NikE_OppD_transporters"/>
    <property type="match status" value="1"/>
</dbReference>
<gene>
    <name evidence="6" type="ORF">FLP30_02760</name>
</gene>
<dbReference type="PANTHER" id="PTHR43776">
    <property type="entry name" value="TRANSPORT ATP-BINDING PROTEIN"/>
    <property type="match status" value="1"/>
</dbReference>
<dbReference type="InterPro" id="IPR003439">
    <property type="entry name" value="ABC_transporter-like_ATP-bd"/>
</dbReference>
<keyword evidence="7" id="KW-1185">Reference proteome</keyword>
<keyword evidence="2" id="KW-0813">Transport</keyword>
<evidence type="ECO:0000256" key="4">
    <source>
        <dbReference type="ARBA" id="ARBA00022840"/>
    </source>
</evidence>
<dbReference type="PROSITE" id="PS50893">
    <property type="entry name" value="ABC_TRANSPORTER_2"/>
    <property type="match status" value="1"/>
</dbReference>
<feature type="domain" description="ABC transporter" evidence="5">
    <location>
        <begin position="5"/>
        <end position="245"/>
    </location>
</feature>
<dbReference type="PROSITE" id="PS00211">
    <property type="entry name" value="ABC_TRANSPORTER_1"/>
    <property type="match status" value="1"/>
</dbReference>
<keyword evidence="3" id="KW-0547">Nucleotide-binding</keyword>
<evidence type="ECO:0000256" key="3">
    <source>
        <dbReference type="ARBA" id="ARBA00022741"/>
    </source>
</evidence>
<protein>
    <submittedName>
        <fullName evidence="6">ABC transporter ATP-binding protein</fullName>
    </submittedName>
</protein>
<dbReference type="Pfam" id="PF00005">
    <property type="entry name" value="ABC_tran"/>
    <property type="match status" value="1"/>
</dbReference>
<evidence type="ECO:0000313" key="6">
    <source>
        <dbReference type="EMBL" id="QEO16809.1"/>
    </source>
</evidence>
<evidence type="ECO:0000259" key="5">
    <source>
        <dbReference type="PROSITE" id="PS50893"/>
    </source>
</evidence>
<dbReference type="GO" id="GO:0005524">
    <property type="term" value="F:ATP binding"/>
    <property type="evidence" value="ECO:0007669"/>
    <property type="project" value="UniProtKB-KW"/>
</dbReference>
<sequence length="249" mass="26846">MTTLLTAQDISVSLSRTAPPVLAELTLEVAQGETLAVLGASGTGKTTLARTLAGLRHPDTGRVTFRGVDVRHLGARTHRALRCDLQMIFQDPYSSLDPRQTIGQALAEPLLARIQDSASRTLRIESILHALALPADTQARRPHEFSGGQRQRIAIARALVGEPALVIADEAVSALDASVQARVLNILLEQQRRTGLALVFISHDMAVVRHMAHRVIVLDKGHIVEDGPTEKVFTAPQAVATRRLLQAAA</sequence>
<dbReference type="GO" id="GO:0016887">
    <property type="term" value="F:ATP hydrolysis activity"/>
    <property type="evidence" value="ECO:0007669"/>
    <property type="project" value="InterPro"/>
</dbReference>
<dbReference type="KEGG" id="acek:FLP30_02760"/>
<dbReference type="SMART" id="SM00382">
    <property type="entry name" value="AAA"/>
    <property type="match status" value="1"/>
</dbReference>
<organism evidence="6 7">
    <name type="scientific">Acetobacter vaccinii</name>
    <dbReference type="NCBI Taxonomy" id="2592655"/>
    <lineage>
        <taxon>Bacteria</taxon>
        <taxon>Pseudomonadati</taxon>
        <taxon>Pseudomonadota</taxon>
        <taxon>Alphaproteobacteria</taxon>
        <taxon>Acetobacterales</taxon>
        <taxon>Acetobacteraceae</taxon>
        <taxon>Acetobacter</taxon>
    </lineage>
</organism>
<comment type="similarity">
    <text evidence="1">Belongs to the ABC transporter superfamily.</text>
</comment>
<dbReference type="AlphaFoldDB" id="A0A5C1YNP3"/>
<dbReference type="GO" id="GO:0055085">
    <property type="term" value="P:transmembrane transport"/>
    <property type="evidence" value="ECO:0007669"/>
    <property type="project" value="UniProtKB-ARBA"/>
</dbReference>
<dbReference type="SUPFAM" id="SSF52540">
    <property type="entry name" value="P-loop containing nucleoside triphosphate hydrolases"/>
    <property type="match status" value="1"/>
</dbReference>
<dbReference type="InterPro" id="IPR017871">
    <property type="entry name" value="ABC_transporter-like_CS"/>
</dbReference>
<dbReference type="EMBL" id="CP043506">
    <property type="protein sequence ID" value="QEO16809.1"/>
    <property type="molecule type" value="Genomic_DNA"/>
</dbReference>
<dbReference type="OrthoDB" id="9767950at2"/>
<dbReference type="InterPro" id="IPR003593">
    <property type="entry name" value="AAA+_ATPase"/>
</dbReference>
<evidence type="ECO:0000256" key="1">
    <source>
        <dbReference type="ARBA" id="ARBA00005417"/>
    </source>
</evidence>
<reference evidence="6 7" key="1">
    <citation type="submission" date="2019-09" db="EMBL/GenBank/DDBJ databases">
        <title>Genome sequencing of strain KACC 21233.</title>
        <authorList>
            <person name="Heo J."/>
            <person name="Kim S.-J."/>
            <person name="Kim J.-S."/>
            <person name="Hong S.-B."/>
            <person name="Kwon S.-W."/>
        </authorList>
    </citation>
    <scope>NUCLEOTIDE SEQUENCE [LARGE SCALE GENOMIC DNA]</scope>
    <source>
        <strain evidence="6 7">KACC 21233</strain>
    </source>
</reference>
<dbReference type="RefSeq" id="WP_149278489.1">
    <property type="nucleotide sequence ID" value="NZ_CP043506.1"/>
</dbReference>
<dbReference type="PANTHER" id="PTHR43776:SF7">
    <property type="entry name" value="D,D-DIPEPTIDE TRANSPORT ATP-BINDING PROTEIN DDPF-RELATED"/>
    <property type="match status" value="1"/>
</dbReference>
<dbReference type="InterPro" id="IPR050319">
    <property type="entry name" value="ABC_transp_ATP-bind"/>
</dbReference>
<accession>A0A5C1YNP3</accession>